<evidence type="ECO:0000256" key="2">
    <source>
        <dbReference type="ARBA" id="ARBA00022741"/>
    </source>
</evidence>
<protein>
    <submittedName>
        <fullName evidence="5">ABC transporter ATP-binding protein</fullName>
    </submittedName>
</protein>
<sequence length="372" mass="42303">MSEEHVYQPEITNETILFARNLKMYFPVRRTFIDVLKRSPRLTLKAVDGVSFDVKYGEVFTLAGESGCGKTTTGKMVIRLHTPTEGVVGYKLSKEIAEELGSIVEKAKVSEYGHVNIGAIPFKSYKPVRKEIQMIWQDPYGSLNPRRTIYEILEEPLAIHDIGVSKEDRYDVVAKALEAVKLTPPEDFMDRYPHMLSGGQRQRVVIARALILNPKFLVADEPVSMLDVSIRAEILQLMMELKNKLGLTYLFITHDLAVARYISNRLAIMYLGKIVELGDARRVIENPYHPYTKALIEAIPEADPARRLTIREIPIKGEVPSPINIPPGCRFHPRCVALDQHPEIKDLCTKKEPPLIEVEKGHYVACWLYARR</sequence>
<dbReference type="InterPro" id="IPR017871">
    <property type="entry name" value="ABC_transporter-like_CS"/>
</dbReference>
<dbReference type="EMBL" id="DSJT01000003">
    <property type="protein sequence ID" value="HEF86767.1"/>
    <property type="molecule type" value="Genomic_DNA"/>
</dbReference>
<dbReference type="InterPro" id="IPR050319">
    <property type="entry name" value="ABC_transp_ATP-bind"/>
</dbReference>
<proteinExistence type="predicted"/>
<dbReference type="InterPro" id="IPR003593">
    <property type="entry name" value="AAA+_ATPase"/>
</dbReference>
<dbReference type="CDD" id="cd03257">
    <property type="entry name" value="ABC_NikE_OppD_transporters"/>
    <property type="match status" value="1"/>
</dbReference>
<dbReference type="GO" id="GO:0016887">
    <property type="term" value="F:ATP hydrolysis activity"/>
    <property type="evidence" value="ECO:0007669"/>
    <property type="project" value="InterPro"/>
</dbReference>
<dbReference type="SMART" id="SM00382">
    <property type="entry name" value="AAA"/>
    <property type="match status" value="1"/>
</dbReference>
<dbReference type="GO" id="GO:0005524">
    <property type="term" value="F:ATP binding"/>
    <property type="evidence" value="ECO:0007669"/>
    <property type="project" value="UniProtKB-KW"/>
</dbReference>
<dbReference type="Pfam" id="PF08352">
    <property type="entry name" value="oligo_HPY"/>
    <property type="match status" value="1"/>
</dbReference>
<organism evidence="5">
    <name type="scientific">Thermosphaera aggregans</name>
    <dbReference type="NCBI Taxonomy" id="54254"/>
    <lineage>
        <taxon>Archaea</taxon>
        <taxon>Thermoproteota</taxon>
        <taxon>Thermoprotei</taxon>
        <taxon>Desulfurococcales</taxon>
        <taxon>Desulfurococcaceae</taxon>
        <taxon>Thermosphaera</taxon>
    </lineage>
</organism>
<dbReference type="FunFam" id="3.40.50.300:FF:000016">
    <property type="entry name" value="Oligopeptide ABC transporter ATP-binding component"/>
    <property type="match status" value="1"/>
</dbReference>
<reference evidence="5" key="1">
    <citation type="journal article" date="2020" name="mSystems">
        <title>Genome- and Community-Level Interaction Insights into Carbon Utilization and Element Cycling Functions of Hydrothermarchaeota in Hydrothermal Sediment.</title>
        <authorList>
            <person name="Zhou Z."/>
            <person name="Liu Y."/>
            <person name="Xu W."/>
            <person name="Pan J."/>
            <person name="Luo Z.H."/>
            <person name="Li M."/>
        </authorList>
    </citation>
    <scope>NUCLEOTIDE SEQUENCE [LARGE SCALE GENOMIC DNA]</scope>
    <source>
        <strain evidence="5">SpSt-23</strain>
    </source>
</reference>
<evidence type="ECO:0000256" key="3">
    <source>
        <dbReference type="ARBA" id="ARBA00022840"/>
    </source>
</evidence>
<dbReference type="Pfam" id="PF00005">
    <property type="entry name" value="ABC_tran"/>
    <property type="match status" value="1"/>
</dbReference>
<keyword evidence="2" id="KW-0547">Nucleotide-binding</keyword>
<evidence type="ECO:0000256" key="1">
    <source>
        <dbReference type="ARBA" id="ARBA00022448"/>
    </source>
</evidence>
<feature type="domain" description="ABC transporter" evidence="4">
    <location>
        <begin position="30"/>
        <end position="296"/>
    </location>
</feature>
<accession>A0A7C2G0E5</accession>
<name>A0A7C2G0E5_9CREN</name>
<dbReference type="InterPro" id="IPR003439">
    <property type="entry name" value="ABC_transporter-like_ATP-bd"/>
</dbReference>
<dbReference type="Gene3D" id="3.40.50.300">
    <property type="entry name" value="P-loop containing nucleotide triphosphate hydrolases"/>
    <property type="match status" value="1"/>
</dbReference>
<dbReference type="GO" id="GO:0055085">
    <property type="term" value="P:transmembrane transport"/>
    <property type="evidence" value="ECO:0007669"/>
    <property type="project" value="UniProtKB-ARBA"/>
</dbReference>
<dbReference type="InterPro" id="IPR013563">
    <property type="entry name" value="Oligopep_ABC_C"/>
</dbReference>
<comment type="caution">
    <text evidence="5">The sequence shown here is derived from an EMBL/GenBank/DDBJ whole genome shotgun (WGS) entry which is preliminary data.</text>
</comment>
<evidence type="ECO:0000259" key="4">
    <source>
        <dbReference type="PROSITE" id="PS50893"/>
    </source>
</evidence>
<dbReference type="InterPro" id="IPR027417">
    <property type="entry name" value="P-loop_NTPase"/>
</dbReference>
<dbReference type="PANTHER" id="PTHR43776">
    <property type="entry name" value="TRANSPORT ATP-BINDING PROTEIN"/>
    <property type="match status" value="1"/>
</dbReference>
<dbReference type="GO" id="GO:0015833">
    <property type="term" value="P:peptide transport"/>
    <property type="evidence" value="ECO:0007669"/>
    <property type="project" value="InterPro"/>
</dbReference>
<gene>
    <name evidence="5" type="ORF">ENP55_00340</name>
</gene>
<dbReference type="AlphaFoldDB" id="A0A7C2G0E5"/>
<dbReference type="PANTHER" id="PTHR43776:SF8">
    <property type="entry name" value="ABC TRANSPORTER, ATP-BINDING PROTEIN"/>
    <property type="match status" value="1"/>
</dbReference>
<evidence type="ECO:0000313" key="5">
    <source>
        <dbReference type="EMBL" id="HEF86767.1"/>
    </source>
</evidence>
<dbReference type="NCBIfam" id="TIGR01727">
    <property type="entry name" value="oligo_HPY"/>
    <property type="match status" value="1"/>
</dbReference>
<dbReference type="PROSITE" id="PS00211">
    <property type="entry name" value="ABC_TRANSPORTER_1"/>
    <property type="match status" value="1"/>
</dbReference>
<dbReference type="SUPFAM" id="SSF52540">
    <property type="entry name" value="P-loop containing nucleoside triphosphate hydrolases"/>
    <property type="match status" value="1"/>
</dbReference>
<dbReference type="PROSITE" id="PS50893">
    <property type="entry name" value="ABC_TRANSPORTER_2"/>
    <property type="match status" value="1"/>
</dbReference>
<keyword evidence="3 5" id="KW-0067">ATP-binding</keyword>
<keyword evidence="1" id="KW-0813">Transport</keyword>